<feature type="region of interest" description="Disordered" evidence="16">
    <location>
        <begin position="182"/>
        <end position="202"/>
    </location>
</feature>
<keyword evidence="9 15" id="KW-0175">Coiled coil</keyword>
<comment type="subcellular location">
    <subcellularLocation>
        <location evidence="1">Nucleus</location>
    </subcellularLocation>
</comment>
<dbReference type="Gene3D" id="1.20.920.10">
    <property type="entry name" value="Bromodomain-like"/>
    <property type="match status" value="1"/>
</dbReference>
<dbReference type="CDD" id="cd05507">
    <property type="entry name" value="Bromo_brd8_like"/>
    <property type="match status" value="1"/>
</dbReference>
<evidence type="ECO:0000256" key="15">
    <source>
        <dbReference type="SAM" id="Coils"/>
    </source>
</evidence>
<sequence>MAAGTGKHKLLSAGPTEPWSIREKLCLASSVMRSGDQNWVSVSRAIKPFAEPGRPPDWFSQKHCASQYSELLETTETPKRKRGEKGEVVETVEDVIVRKLTAERVEELKKMIKETQEKYRQLKKDAELIQAGHMDNRLEELCNEIMIKKKMEEEEAEVKRKATDAAYQARQAIKNPPRRLTGVMVRSPAGSTSPGGEYALGDLSQPAVDEASPGVTPGTLPSTPVASFIGIPDTPPGSAPLDAPMTPVTDDSPQKKMLGQKATPPPSPLLSELLKKGSLLPTSPRLVGENEMAVASGHINSSGVLLEVGSVLPVLHSGEMQSAPGAVPASPAASVSQPEACVSMEAVSDSHTVTVSMDSSEISMIIDSIKKECLGSGAGSAAGSSKDHCMDGKEDLDLAEKMDIAVSYTGEELDFDTVGNIIAIIEDKVDDHPEVLDAAVVEAALSSFCEDTDDPQTLPGPWEHSIHQEHEKQAQIPQVSVTVKQERLECEEPEAKGIQDLMGIGELGSEIKTEPPEQEQNQLGPEETIPTTVRVTETPELRNQEVEEDQRASVAAVETSEIEIESAKGEDAVHNTVKTETPPDDDSSPPQVPNVSEDSSQADVQHKFELSESMKEEAQALFRSQMKDGQGEEDDEDGASEAASLEEPKEEDQGEGYLSEMDNEPPVSESDDGFSVHNAPLQSHTLADSIPSSPASSQFSVCSEDQEAIQAQKIWKKAIMLVWRAAANHRYANVFLQPVTDDIAPGYHSIVQRPMDLSTIKKNIENGLIRTTAEFQRDIMLMFQNAVMYNSSDHDVYHMAVEMQRDVLEQIQQFLATQLIMQTSESGISAKSLRGRDSTRKQDASEKDGGTRGRRCAIEADMKMKK</sequence>
<feature type="region of interest" description="Disordered" evidence="16">
    <location>
        <begin position="514"/>
        <end position="605"/>
    </location>
</feature>
<feature type="compositionally biased region" description="Polar residues" evidence="16">
    <location>
        <begin position="518"/>
        <end position="535"/>
    </location>
</feature>
<keyword evidence="6" id="KW-0156">Chromatin regulator</keyword>
<keyword evidence="4" id="KW-0341">Growth regulation</keyword>
<feature type="compositionally biased region" description="Polar residues" evidence="16">
    <location>
        <begin position="593"/>
        <end position="603"/>
    </location>
</feature>
<evidence type="ECO:0000256" key="2">
    <source>
        <dbReference type="ARBA" id="ARBA00022499"/>
    </source>
</evidence>
<dbReference type="PANTHER" id="PTHR15398:SF13">
    <property type="entry name" value="BROMODOMAIN-CONTAINING PROTEIN 8"/>
    <property type="match status" value="1"/>
</dbReference>
<evidence type="ECO:0000256" key="10">
    <source>
        <dbReference type="ARBA" id="ARBA00023117"/>
    </source>
</evidence>
<organism evidence="18 19">
    <name type="scientific">Calidris pygmaea</name>
    <name type="common">Spoon-billed sandpiper</name>
    <dbReference type="NCBI Taxonomy" id="425635"/>
    <lineage>
        <taxon>Eukaryota</taxon>
        <taxon>Metazoa</taxon>
        <taxon>Chordata</taxon>
        <taxon>Craniata</taxon>
        <taxon>Vertebrata</taxon>
        <taxon>Euteleostomi</taxon>
        <taxon>Archelosauria</taxon>
        <taxon>Archosauria</taxon>
        <taxon>Dinosauria</taxon>
        <taxon>Saurischia</taxon>
        <taxon>Theropoda</taxon>
        <taxon>Coelurosauria</taxon>
        <taxon>Aves</taxon>
        <taxon>Neognathae</taxon>
        <taxon>Neoaves</taxon>
        <taxon>Charadriiformes</taxon>
        <taxon>Scolopacidae</taxon>
        <taxon>Calidris</taxon>
    </lineage>
</organism>
<evidence type="ECO:0000313" key="19">
    <source>
        <dbReference type="Proteomes" id="UP000694419"/>
    </source>
</evidence>
<name>A0A8C3JF63_9CHAR</name>
<accession>A0A8C3JF63</accession>
<proteinExistence type="predicted"/>
<evidence type="ECO:0000313" key="18">
    <source>
        <dbReference type="Ensembl" id="ENSCPGP00000006159.1"/>
    </source>
</evidence>
<dbReference type="Proteomes" id="UP000694419">
    <property type="component" value="Unplaced"/>
</dbReference>
<dbReference type="FunFam" id="1.20.920.10:FF:000016">
    <property type="entry name" value="bromodomain-containing protein 8 isoform X1"/>
    <property type="match status" value="1"/>
</dbReference>
<dbReference type="InterPro" id="IPR036427">
    <property type="entry name" value="Bromodomain-like_sf"/>
</dbReference>
<dbReference type="GO" id="GO:0035267">
    <property type="term" value="C:NuA4 histone acetyltransferase complex"/>
    <property type="evidence" value="ECO:0007669"/>
    <property type="project" value="TreeGrafter"/>
</dbReference>
<evidence type="ECO:0000256" key="8">
    <source>
        <dbReference type="ARBA" id="ARBA00023015"/>
    </source>
</evidence>
<evidence type="ECO:0000256" key="16">
    <source>
        <dbReference type="SAM" id="MobiDB-lite"/>
    </source>
</evidence>
<dbReference type="SUPFAM" id="SSF47370">
    <property type="entry name" value="Bromodomain"/>
    <property type="match status" value="1"/>
</dbReference>
<dbReference type="InterPro" id="IPR037966">
    <property type="entry name" value="Brd8_Bromo_dom"/>
</dbReference>
<evidence type="ECO:0000256" key="9">
    <source>
        <dbReference type="ARBA" id="ARBA00023054"/>
    </source>
</evidence>
<evidence type="ECO:0000256" key="14">
    <source>
        <dbReference type="PROSITE-ProRule" id="PRU00035"/>
    </source>
</evidence>
<dbReference type="PANTHER" id="PTHR15398">
    <property type="entry name" value="BROMODOMAIN-CONTAINING PROTEIN 8"/>
    <property type="match status" value="1"/>
</dbReference>
<reference evidence="18" key="1">
    <citation type="submission" date="2025-08" db="UniProtKB">
        <authorList>
            <consortium name="Ensembl"/>
        </authorList>
    </citation>
    <scope>IDENTIFICATION</scope>
</reference>
<evidence type="ECO:0000256" key="5">
    <source>
        <dbReference type="ARBA" id="ARBA00022843"/>
    </source>
</evidence>
<feature type="coiled-coil region" evidence="15">
    <location>
        <begin position="98"/>
        <end position="132"/>
    </location>
</feature>
<dbReference type="GO" id="GO:0005634">
    <property type="term" value="C:nucleus"/>
    <property type="evidence" value="ECO:0007669"/>
    <property type="project" value="UniProtKB-SubCell"/>
</dbReference>
<evidence type="ECO:0000256" key="12">
    <source>
        <dbReference type="ARBA" id="ARBA00023242"/>
    </source>
</evidence>
<evidence type="ECO:0000256" key="13">
    <source>
        <dbReference type="ARBA" id="ARBA00070695"/>
    </source>
</evidence>
<feature type="compositionally biased region" description="Basic and acidic residues" evidence="16">
    <location>
        <begin position="537"/>
        <end position="551"/>
    </location>
</feature>
<feature type="domain" description="Bromo" evidence="17">
    <location>
        <begin position="727"/>
        <end position="797"/>
    </location>
</feature>
<feature type="region of interest" description="Disordered" evidence="16">
    <location>
        <begin position="827"/>
        <end position="866"/>
    </location>
</feature>
<evidence type="ECO:0000256" key="11">
    <source>
        <dbReference type="ARBA" id="ARBA00023163"/>
    </source>
</evidence>
<keyword evidence="12" id="KW-0539">Nucleus</keyword>
<keyword evidence="7" id="KW-0007">Acetylation</keyword>
<evidence type="ECO:0000256" key="4">
    <source>
        <dbReference type="ARBA" id="ARBA00022604"/>
    </source>
</evidence>
<keyword evidence="10 14" id="KW-0103">Bromodomain</keyword>
<dbReference type="PROSITE" id="PS50014">
    <property type="entry name" value="BROMODOMAIN_2"/>
    <property type="match status" value="1"/>
</dbReference>
<keyword evidence="3" id="KW-0597">Phosphoprotein</keyword>
<dbReference type="InterPro" id="IPR001487">
    <property type="entry name" value="Bromodomain"/>
</dbReference>
<evidence type="ECO:0000256" key="6">
    <source>
        <dbReference type="ARBA" id="ARBA00022853"/>
    </source>
</evidence>
<protein>
    <recommendedName>
        <fullName evidence="13">Bromodomain-containing protein 8</fullName>
    </recommendedName>
</protein>
<reference evidence="18" key="2">
    <citation type="submission" date="2025-09" db="UniProtKB">
        <authorList>
            <consortium name="Ensembl"/>
        </authorList>
    </citation>
    <scope>IDENTIFICATION</scope>
</reference>
<dbReference type="GO" id="GO:0006325">
    <property type="term" value="P:chromatin organization"/>
    <property type="evidence" value="ECO:0007669"/>
    <property type="project" value="UniProtKB-KW"/>
</dbReference>
<feature type="region of interest" description="Disordered" evidence="16">
    <location>
        <begin position="232"/>
        <end position="266"/>
    </location>
</feature>
<evidence type="ECO:0000259" key="17">
    <source>
        <dbReference type="PROSITE" id="PS50014"/>
    </source>
</evidence>
<keyword evidence="8" id="KW-0805">Transcription regulation</keyword>
<keyword evidence="19" id="KW-1185">Reference proteome</keyword>
<evidence type="ECO:0000256" key="1">
    <source>
        <dbReference type="ARBA" id="ARBA00004123"/>
    </source>
</evidence>
<feature type="region of interest" description="Disordered" evidence="16">
    <location>
        <begin position="626"/>
        <end position="678"/>
    </location>
</feature>
<keyword evidence="5" id="KW-0832">Ubl conjugation</keyword>
<dbReference type="PRINTS" id="PR00503">
    <property type="entry name" value="BROMODOMAIN"/>
</dbReference>
<dbReference type="SMART" id="SM00297">
    <property type="entry name" value="BROMO"/>
    <property type="match status" value="1"/>
</dbReference>
<keyword evidence="11" id="KW-0804">Transcription</keyword>
<feature type="compositionally biased region" description="Basic and acidic residues" evidence="16">
    <location>
        <begin position="834"/>
        <end position="866"/>
    </location>
</feature>
<dbReference type="Pfam" id="PF00439">
    <property type="entry name" value="Bromodomain"/>
    <property type="match status" value="1"/>
</dbReference>
<dbReference type="AlphaFoldDB" id="A0A8C3JF63"/>
<evidence type="ECO:0000256" key="3">
    <source>
        <dbReference type="ARBA" id="ARBA00022553"/>
    </source>
</evidence>
<dbReference type="Ensembl" id="ENSCPGT00000006773.1">
    <property type="protein sequence ID" value="ENSCPGP00000006159.1"/>
    <property type="gene ID" value="ENSCPGG00000004369.1"/>
</dbReference>
<evidence type="ECO:0000256" key="7">
    <source>
        <dbReference type="ARBA" id="ARBA00022990"/>
    </source>
</evidence>
<keyword evidence="2" id="KW-1017">Isopeptide bond</keyword>